<dbReference type="InterPro" id="IPR007177">
    <property type="entry name" value="Tsr3_C"/>
</dbReference>
<evidence type="ECO:0000259" key="7">
    <source>
        <dbReference type="Pfam" id="PF04034"/>
    </source>
</evidence>
<dbReference type="InterPro" id="IPR022968">
    <property type="entry name" value="Tsr3-like"/>
</dbReference>
<accession>A0A0A7V2D6</accession>
<evidence type="ECO:0000256" key="5">
    <source>
        <dbReference type="ARBA" id="ARBA00022679"/>
    </source>
</evidence>
<dbReference type="AlphaFoldDB" id="A0A0A7V2D6"/>
<dbReference type="EMBL" id="CP007026">
    <property type="protein sequence ID" value="AJA92351.1"/>
    <property type="molecule type" value="Genomic_DNA"/>
</dbReference>
<keyword evidence="6" id="KW-0949">S-adenosyl-L-methionine</keyword>
<evidence type="ECO:0000256" key="4">
    <source>
        <dbReference type="ARBA" id="ARBA00022552"/>
    </source>
</evidence>
<dbReference type="PANTHER" id="PTHR20426">
    <property type="entry name" value="RIBOSOME BIOGENESIS PROTEIN TSR3 HOMOLOG"/>
    <property type="match status" value="1"/>
</dbReference>
<feature type="domain" description="16S/18S rRNA aminocarboxypropyltransferase Tsr3 C-terminal" evidence="7">
    <location>
        <begin position="33"/>
        <end position="154"/>
    </location>
</feature>
<name>A0A0A7V2D6_9ARCH</name>
<dbReference type="PANTHER" id="PTHR20426:SF0">
    <property type="entry name" value="18S RRNA AMINOCARBOXYPROPYLTRANSFERASE"/>
    <property type="match status" value="1"/>
</dbReference>
<gene>
    <name evidence="9" type="ORF">T478_0989</name>
</gene>
<dbReference type="InterPro" id="IPR007209">
    <property type="entry name" value="RNaseL-inhib-like_metal-bd_dom"/>
</dbReference>
<dbReference type="Proteomes" id="UP000030944">
    <property type="component" value="Chromosome"/>
</dbReference>
<keyword evidence="5" id="KW-0808">Transferase</keyword>
<dbReference type="Pfam" id="PF04034">
    <property type="entry name" value="Ribo_biogen_C"/>
    <property type="match status" value="1"/>
</dbReference>
<dbReference type="GO" id="GO:0006364">
    <property type="term" value="P:rRNA processing"/>
    <property type="evidence" value="ECO:0007669"/>
    <property type="project" value="UniProtKB-KW"/>
</dbReference>
<sequence>MFYQDDPKKCTAAKLIKFGLAKKITKSQSKTALLHPFAQKTLFNHEKSSFNSITGIDCSWALAEDVFQKNFVGAARKLPPLLAGNPVNYSKINKLTTVEAIAGAAFILGEEELSQKLLEKFNWGHTFLELNENLLHDYQKVKSEDQVNEIIREYGYAI</sequence>
<dbReference type="GO" id="GO:0106388">
    <property type="term" value="F:rRNA small subunit aminocarboxypropyltransferase activity"/>
    <property type="evidence" value="ECO:0007669"/>
    <property type="project" value="InterPro"/>
</dbReference>
<keyword evidence="2" id="KW-0963">Cytoplasm</keyword>
<evidence type="ECO:0000313" key="10">
    <source>
        <dbReference type="Proteomes" id="UP000030944"/>
    </source>
</evidence>
<feature type="domain" description="RNase L inhibitor RLI-like possible metal-binding" evidence="8">
    <location>
        <begin position="4"/>
        <end position="22"/>
    </location>
</feature>
<dbReference type="STRING" id="1410606.T478_0989"/>
<protein>
    <recommendedName>
        <fullName evidence="1">16S rRNA aminocarboxypropyltransferase</fullName>
    </recommendedName>
</protein>
<evidence type="ECO:0000256" key="2">
    <source>
        <dbReference type="ARBA" id="ARBA00022490"/>
    </source>
</evidence>
<dbReference type="Pfam" id="PF04068">
    <property type="entry name" value="Fer4_RLI"/>
    <property type="match status" value="1"/>
</dbReference>
<proteinExistence type="predicted"/>
<keyword evidence="4" id="KW-0698">rRNA processing</keyword>
<dbReference type="NCBIfam" id="NF002621">
    <property type="entry name" value="PRK02287.1"/>
    <property type="match status" value="1"/>
</dbReference>
<evidence type="ECO:0000256" key="1">
    <source>
        <dbReference type="ARBA" id="ARBA00014114"/>
    </source>
</evidence>
<organism evidence="9 10">
    <name type="scientific">Candidatus Nitrosopelagicus brevis</name>
    <dbReference type="NCBI Taxonomy" id="1410606"/>
    <lineage>
        <taxon>Archaea</taxon>
        <taxon>Nitrososphaerota</taxon>
    </lineage>
</organism>
<reference evidence="9 10" key="1">
    <citation type="journal article" date="2015" name="Proc. Natl. Acad. Sci. U.S.A.">
        <title>Genomic and proteomic characterization of "Candidatus Nitrosopelagicus brevis": An ammonia-oxidizing archaeon from the open ocean.</title>
        <authorList>
            <person name="Santoro A.E."/>
            <person name="Dupont C.L."/>
            <person name="Richter R.A."/>
            <person name="Craig M.T."/>
            <person name="Carini P."/>
            <person name="McIlvin M.R."/>
            <person name="Yang Y."/>
            <person name="Orsi W.D."/>
            <person name="Moran D.M."/>
            <person name="Saito M.A."/>
        </authorList>
    </citation>
    <scope>NUCLEOTIDE SEQUENCE [LARGE SCALE GENOMIC DNA]</scope>
    <source>
        <strain evidence="10">V2</strain>
    </source>
</reference>
<evidence type="ECO:0000256" key="6">
    <source>
        <dbReference type="ARBA" id="ARBA00022691"/>
    </source>
</evidence>
<dbReference type="KEGG" id="nbv:T478_0989"/>
<evidence type="ECO:0000313" key="9">
    <source>
        <dbReference type="EMBL" id="AJA92351.1"/>
    </source>
</evidence>
<dbReference type="HOGENOM" id="CLU_035060_4_1_2"/>
<evidence type="ECO:0000256" key="3">
    <source>
        <dbReference type="ARBA" id="ARBA00022517"/>
    </source>
</evidence>
<keyword evidence="3" id="KW-0690">Ribosome biogenesis</keyword>
<evidence type="ECO:0000259" key="8">
    <source>
        <dbReference type="Pfam" id="PF04068"/>
    </source>
</evidence>